<keyword evidence="3" id="KW-0378">Hydrolase</keyword>
<organism evidence="3 4">
    <name type="scientific">Terrimonas ginsenosidimutans</name>
    <dbReference type="NCBI Taxonomy" id="2908004"/>
    <lineage>
        <taxon>Bacteria</taxon>
        <taxon>Pseudomonadati</taxon>
        <taxon>Bacteroidota</taxon>
        <taxon>Chitinophagia</taxon>
        <taxon>Chitinophagales</taxon>
        <taxon>Chitinophagaceae</taxon>
        <taxon>Terrimonas</taxon>
    </lineage>
</organism>
<comment type="caution">
    <text evidence="3">The sequence shown here is derived from an EMBL/GenBank/DDBJ whole genome shotgun (WGS) entry which is preliminary data.</text>
</comment>
<feature type="chain" id="PRO_5045207729" evidence="2">
    <location>
        <begin position="25"/>
        <end position="465"/>
    </location>
</feature>
<dbReference type="Pfam" id="PF13365">
    <property type="entry name" value="Trypsin_2"/>
    <property type="match status" value="1"/>
</dbReference>
<sequence>MAHRFTIRLVVVLSLAFLMNKAEAQLLSPEQTYAANSPGVGMVQTVFSGTVYVNKVGMNESRFKQLVDSVKKLDTSGTMLSAEEKLDIVVKALYNSPFRYFSRTSEYYRQQHRINSSGTGFFVTGDGYFVTNCHIIDRDNAYIRRQFILSTFKDVTDANIRSLEKSWEMTLNEEQRGLLNNVYSVIYSQVSSMIIFDLKKDIFVHIRVNGRPEDFATRRLPAKVVVKGKAMPGKDVAVLKVDSVMQMPTLPVSADPMTRIGSQVLVMGYPEPVTSNTFLARETGIEPTLTTGVVSALKRSIGGWPVIQMDAVIAHGSSGSPVCDNKGEVIGLATFGSLEQKTGSLAAGFNFAIPVSVVKEFLDSAHVMPEMSRASKTYNEALALYFKGYYFKARQFFESASEINGSYPLLAYYISDSETRVKAGQDKESFSQQLVFRVLAFVIILGGLYVFYHWQRLKRKRFYRP</sequence>
<keyword evidence="2" id="KW-0732">Signal</keyword>
<keyword evidence="1" id="KW-1133">Transmembrane helix</keyword>
<dbReference type="PANTHER" id="PTHR43019:SF23">
    <property type="entry name" value="PROTEASE DO-LIKE 5, CHLOROPLASTIC"/>
    <property type="match status" value="1"/>
</dbReference>
<proteinExistence type="predicted"/>
<evidence type="ECO:0000256" key="1">
    <source>
        <dbReference type="SAM" id="Phobius"/>
    </source>
</evidence>
<dbReference type="SUPFAM" id="SSF50494">
    <property type="entry name" value="Trypsin-like serine proteases"/>
    <property type="match status" value="1"/>
</dbReference>
<dbReference type="InterPro" id="IPR043504">
    <property type="entry name" value="Peptidase_S1_PA_chymotrypsin"/>
</dbReference>
<dbReference type="Gene3D" id="2.40.10.10">
    <property type="entry name" value="Trypsin-like serine proteases"/>
    <property type="match status" value="2"/>
</dbReference>
<name>A0ABS9L0M4_9BACT</name>
<evidence type="ECO:0000313" key="4">
    <source>
        <dbReference type="Proteomes" id="UP001165367"/>
    </source>
</evidence>
<keyword evidence="1" id="KW-0812">Transmembrane</keyword>
<dbReference type="GO" id="GO:0008233">
    <property type="term" value="F:peptidase activity"/>
    <property type="evidence" value="ECO:0007669"/>
    <property type="project" value="UniProtKB-KW"/>
</dbReference>
<feature type="transmembrane region" description="Helical" evidence="1">
    <location>
        <begin position="434"/>
        <end position="454"/>
    </location>
</feature>
<keyword evidence="4" id="KW-1185">Reference proteome</keyword>
<evidence type="ECO:0000313" key="3">
    <source>
        <dbReference type="EMBL" id="MCG2618110.1"/>
    </source>
</evidence>
<gene>
    <name evidence="3" type="ORF">LZZ85_27655</name>
</gene>
<keyword evidence="3" id="KW-0645">Protease</keyword>
<dbReference type="PANTHER" id="PTHR43019">
    <property type="entry name" value="SERINE ENDOPROTEASE DEGS"/>
    <property type="match status" value="1"/>
</dbReference>
<dbReference type="GO" id="GO:0006508">
    <property type="term" value="P:proteolysis"/>
    <property type="evidence" value="ECO:0007669"/>
    <property type="project" value="UniProtKB-KW"/>
</dbReference>
<evidence type="ECO:0000256" key="2">
    <source>
        <dbReference type="SAM" id="SignalP"/>
    </source>
</evidence>
<keyword evidence="1" id="KW-0472">Membrane</keyword>
<dbReference type="InterPro" id="IPR009003">
    <property type="entry name" value="Peptidase_S1_PA"/>
</dbReference>
<dbReference type="RefSeq" id="WP_237877275.1">
    <property type="nucleotide sequence ID" value="NZ_JAKLTR010000033.1"/>
</dbReference>
<feature type="signal peptide" evidence="2">
    <location>
        <begin position="1"/>
        <end position="24"/>
    </location>
</feature>
<reference evidence="3" key="1">
    <citation type="submission" date="2022-01" db="EMBL/GenBank/DDBJ databases">
        <authorList>
            <person name="Jo J.-H."/>
            <person name="Im W.-T."/>
        </authorList>
    </citation>
    <scope>NUCLEOTIDE SEQUENCE</scope>
    <source>
        <strain evidence="3">NA20</strain>
    </source>
</reference>
<dbReference type="EMBL" id="JAKLTR010000033">
    <property type="protein sequence ID" value="MCG2618110.1"/>
    <property type="molecule type" value="Genomic_DNA"/>
</dbReference>
<dbReference type="Proteomes" id="UP001165367">
    <property type="component" value="Unassembled WGS sequence"/>
</dbReference>
<protein>
    <submittedName>
        <fullName evidence="3">S1C family serine protease</fullName>
    </submittedName>
</protein>
<accession>A0ABS9L0M4</accession>